<organism evidence="1 2">
    <name type="scientific">Xanthomarina gelatinilytica</name>
    <dbReference type="NCBI Taxonomy" id="1137281"/>
    <lineage>
        <taxon>Bacteria</taxon>
        <taxon>Pseudomonadati</taxon>
        <taxon>Bacteroidota</taxon>
        <taxon>Flavobacteriia</taxon>
        <taxon>Flavobacteriales</taxon>
        <taxon>Flavobacteriaceae</taxon>
        <taxon>Xanthomarina</taxon>
    </lineage>
</organism>
<sequence>MNFIKQHVVGFLNRYRLGNNISKDSYFNKTAQLSSLELLKSPRRTAIINYFITLLDAKYYLEIGVRDPKKNFDRIICNNKYSVDPGIEFLDNPVDFKMTSDLFFEKLKRDELKIKSDIKFDVIYIDGLHISHQVDRDILNSLECLKDNGVIILHDCNPPSEFHQRESYDFMYSPARNFWNGTTWKAFYKFRHQNDLFSICFDADWGVGIISRKKHPFFNNIEDKVQNEFYEFSVLNKFRKEHLNLCSFEKWTELIEK</sequence>
<dbReference type="Pfam" id="PF13578">
    <property type="entry name" value="Methyltransf_24"/>
    <property type="match status" value="1"/>
</dbReference>
<comment type="caution">
    <text evidence="1">The sequence shown here is derived from an EMBL/GenBank/DDBJ whole genome shotgun (WGS) entry which is preliminary data.</text>
</comment>
<keyword evidence="1" id="KW-0808">Transferase</keyword>
<evidence type="ECO:0000313" key="1">
    <source>
        <dbReference type="EMBL" id="HCY82986.1"/>
    </source>
</evidence>
<dbReference type="EMBL" id="DPRK01000255">
    <property type="protein sequence ID" value="HCY82986.1"/>
    <property type="molecule type" value="Genomic_DNA"/>
</dbReference>
<name>A0A3D6BUN8_9FLAO</name>
<gene>
    <name evidence="1" type="ORF">DHV22_16010</name>
</gene>
<evidence type="ECO:0000313" key="2">
    <source>
        <dbReference type="Proteomes" id="UP000263268"/>
    </source>
</evidence>
<dbReference type="GO" id="GO:0032259">
    <property type="term" value="P:methylation"/>
    <property type="evidence" value="ECO:0007669"/>
    <property type="project" value="UniProtKB-KW"/>
</dbReference>
<proteinExistence type="predicted"/>
<dbReference type="GO" id="GO:0008168">
    <property type="term" value="F:methyltransferase activity"/>
    <property type="evidence" value="ECO:0007669"/>
    <property type="project" value="UniProtKB-KW"/>
</dbReference>
<reference evidence="1 2" key="1">
    <citation type="journal article" date="2018" name="Nat. Biotechnol.">
        <title>A standardized bacterial taxonomy based on genome phylogeny substantially revises the tree of life.</title>
        <authorList>
            <person name="Parks D.H."/>
            <person name="Chuvochina M."/>
            <person name="Waite D.W."/>
            <person name="Rinke C."/>
            <person name="Skarshewski A."/>
            <person name="Chaumeil P.A."/>
            <person name="Hugenholtz P."/>
        </authorList>
    </citation>
    <scope>NUCLEOTIDE SEQUENCE [LARGE SCALE GENOMIC DNA]</scope>
    <source>
        <strain evidence="1">UBA10227</strain>
    </source>
</reference>
<protein>
    <submittedName>
        <fullName evidence="1">Class I SAM-dependent methyltransferase</fullName>
    </submittedName>
</protein>
<dbReference type="Gene3D" id="3.40.50.150">
    <property type="entry name" value="Vaccinia Virus protein VP39"/>
    <property type="match status" value="1"/>
</dbReference>
<dbReference type="InterPro" id="IPR029063">
    <property type="entry name" value="SAM-dependent_MTases_sf"/>
</dbReference>
<dbReference type="SUPFAM" id="SSF53335">
    <property type="entry name" value="S-adenosyl-L-methionine-dependent methyltransferases"/>
    <property type="match status" value="1"/>
</dbReference>
<dbReference type="AlphaFoldDB" id="A0A3D6BUN8"/>
<accession>A0A3D6BUN8</accession>
<dbReference type="Proteomes" id="UP000263268">
    <property type="component" value="Unassembled WGS sequence"/>
</dbReference>
<keyword evidence="1" id="KW-0489">Methyltransferase</keyword>